<reference evidence="1 2" key="1">
    <citation type="journal article" date="2009" name="Virology">
        <title>Genomic analysis of the smallest giant virus--Feldmannia sp. virus 158.</title>
        <authorList>
            <person name="Schroeder D.C."/>
            <person name="Park Y."/>
            <person name="Yoon H.M."/>
            <person name="Lee Y.S."/>
            <person name="Kang S.W."/>
            <person name="Meints R.H."/>
            <person name="Ivey R.G."/>
            <person name="Choi T.J."/>
        </authorList>
    </citation>
    <scope>NUCLEOTIDE SEQUENCE [LARGE SCALE GENOMIC DNA]</scope>
    <source>
        <strain evidence="1">FsV-158</strain>
    </source>
</reference>
<dbReference type="InterPro" id="IPR013320">
    <property type="entry name" value="ConA-like_dom_sf"/>
</dbReference>
<dbReference type="InterPro" id="IPR036116">
    <property type="entry name" value="FN3_sf"/>
</dbReference>
<dbReference type="InterPro" id="IPR003961">
    <property type="entry name" value="FN3_dom"/>
</dbReference>
<dbReference type="CDD" id="cd00063">
    <property type="entry name" value="FN3"/>
    <property type="match status" value="1"/>
</dbReference>
<accession>B5LWA1</accession>
<dbReference type="SUPFAM" id="SSF49265">
    <property type="entry name" value="Fibronectin type III"/>
    <property type="match status" value="1"/>
</dbReference>
<dbReference type="RefSeq" id="YP_002154634.1">
    <property type="nucleotide sequence ID" value="NC_011183.1"/>
</dbReference>
<dbReference type="Proteomes" id="UP000204092">
    <property type="component" value="Segment"/>
</dbReference>
<dbReference type="Gene3D" id="2.60.120.200">
    <property type="match status" value="1"/>
</dbReference>
<dbReference type="KEGG" id="vg:6804795"/>
<sequence>MTQLTPVVRYPMSSTDTLGTNAESLSFNASVENVSVVADETFGTAAYFSGDGTSRIDMSDIPTEVLAGSAPRSLSFWVNFDEISDNQNVYSQGNAETGEGLFAQVKIGYRGTNVRVEYGSHSNRFFETSLAPNTWYSFVMTYDGVTSKTYWGGDLVLTQTVTLNTEAGFVNLGQTYSNGIDFAGKMVDFRIYDVDMSSEDVSSVFADGPSPLLDVAAVMLPYVAQLSWRDVAGVSAYDVMYEENGGESVVAAESVDSTSLAVYDLKEGSTYNFKFYAGGVLVGSVDGQTTPLLDSDNLKDMLTLVSNDLTVFNTDTVSEMQRLMDLSLETNEEVVVRFTFKNKTLPLNARFVRDGETFSMSTLGVEGSILTPFIPDGSPGQSLSLELSDLSTTTLTFDEINGTVTVDGVTYSTGDKFVLDDRSCMLGSLS</sequence>
<name>B5LWA1_9PHYC</name>
<evidence type="ECO:0000313" key="2">
    <source>
        <dbReference type="Proteomes" id="UP000204092"/>
    </source>
</evidence>
<organism evidence="1 2">
    <name type="scientific">Feldmannia species virus</name>
    <dbReference type="NCBI Taxonomy" id="39420"/>
    <lineage>
        <taxon>Viruses</taxon>
        <taxon>Varidnaviria</taxon>
        <taxon>Bamfordvirae</taxon>
        <taxon>Nucleocytoviricota</taxon>
        <taxon>Megaviricetes</taxon>
        <taxon>Algavirales</taxon>
        <taxon>Phycodnaviridae</taxon>
        <taxon>Phaeovirus</taxon>
        <taxon>Phaeovirus feldmanniae</taxon>
    </lineage>
</organism>
<dbReference type="EMBL" id="EU916176">
    <property type="protein sequence ID" value="ACH46764.1"/>
    <property type="molecule type" value="Genomic_DNA"/>
</dbReference>
<dbReference type="SUPFAM" id="SSF49899">
    <property type="entry name" value="Concanavalin A-like lectins/glucanases"/>
    <property type="match status" value="1"/>
</dbReference>
<dbReference type="Gene3D" id="2.60.40.10">
    <property type="entry name" value="Immunoglobulins"/>
    <property type="match status" value="1"/>
</dbReference>
<keyword evidence="2" id="KW-1185">Reference proteome</keyword>
<dbReference type="Pfam" id="PF13385">
    <property type="entry name" value="Laminin_G_3"/>
    <property type="match status" value="1"/>
</dbReference>
<evidence type="ECO:0000313" key="1">
    <source>
        <dbReference type="EMBL" id="ACH46764.1"/>
    </source>
</evidence>
<dbReference type="GeneID" id="6804795"/>
<protein>
    <submittedName>
        <fullName evidence="1">Uncharacterized protein</fullName>
    </submittedName>
</protein>
<dbReference type="InterPro" id="IPR013783">
    <property type="entry name" value="Ig-like_fold"/>
</dbReference>
<proteinExistence type="predicted"/>